<organism evidence="1 2">
    <name type="scientific">Ceratitis capitata</name>
    <name type="common">Mediterranean fruit fly</name>
    <name type="synonym">Tephritis capitata</name>
    <dbReference type="NCBI Taxonomy" id="7213"/>
    <lineage>
        <taxon>Eukaryota</taxon>
        <taxon>Metazoa</taxon>
        <taxon>Ecdysozoa</taxon>
        <taxon>Arthropoda</taxon>
        <taxon>Hexapoda</taxon>
        <taxon>Insecta</taxon>
        <taxon>Pterygota</taxon>
        <taxon>Neoptera</taxon>
        <taxon>Endopterygota</taxon>
        <taxon>Diptera</taxon>
        <taxon>Brachycera</taxon>
        <taxon>Muscomorpha</taxon>
        <taxon>Tephritoidea</taxon>
        <taxon>Tephritidae</taxon>
        <taxon>Ceratitis</taxon>
        <taxon>Ceratitis</taxon>
    </lineage>
</organism>
<protein>
    <submittedName>
        <fullName evidence="1">(Mediterranean fruit fly) hypothetical protein</fullName>
    </submittedName>
</protein>
<accession>A0A811UZI7</accession>
<name>A0A811UZI7_CERCA</name>
<evidence type="ECO:0000313" key="2">
    <source>
        <dbReference type="Proteomes" id="UP000606786"/>
    </source>
</evidence>
<keyword evidence="2" id="KW-1185">Reference proteome</keyword>
<evidence type="ECO:0000313" key="1">
    <source>
        <dbReference type="EMBL" id="CAD7004041.1"/>
    </source>
</evidence>
<dbReference type="EMBL" id="CAJHJT010000034">
    <property type="protein sequence ID" value="CAD7004041.1"/>
    <property type="molecule type" value="Genomic_DNA"/>
</dbReference>
<dbReference type="KEGG" id="ccat:101451021"/>
<sequence length="150" mass="17294">MTTEMSINVKQRHLLTIEKLRNRVHQMLKCVINLHIEFLVLESNVNQLIDDVRDFNEELMEVQRLDALISALRNYSGPTICHEWPYPLIFKGTIDDADVAQILNGRQKVGKSKINGNLNETKDNCELKSRSTVNNTTTHELCSEAIEFRN</sequence>
<comment type="caution">
    <text evidence="1">The sequence shown here is derived from an EMBL/GenBank/DDBJ whole genome shotgun (WGS) entry which is preliminary data.</text>
</comment>
<proteinExistence type="predicted"/>
<gene>
    <name evidence="1" type="ORF">CCAP1982_LOCUS12466</name>
</gene>
<dbReference type="OrthoDB" id="7741006at2759"/>
<reference evidence="1" key="1">
    <citation type="submission" date="2020-11" db="EMBL/GenBank/DDBJ databases">
        <authorList>
            <person name="Whitehead M."/>
        </authorList>
    </citation>
    <scope>NUCLEOTIDE SEQUENCE</scope>
    <source>
        <strain evidence="1">EGII</strain>
    </source>
</reference>
<dbReference type="AlphaFoldDB" id="A0A811UZI7"/>
<dbReference type="Proteomes" id="UP000606786">
    <property type="component" value="Unassembled WGS sequence"/>
</dbReference>